<evidence type="ECO:0000256" key="2">
    <source>
        <dbReference type="ARBA" id="ARBA00004777"/>
    </source>
</evidence>
<keyword evidence="10" id="KW-1185">Reference proteome</keyword>
<dbReference type="PANTHER" id="PTHR45754:SF3">
    <property type="entry name" value="METHYLENETETRAHYDROFOLATE REDUCTASE (NADPH)"/>
    <property type="match status" value="1"/>
</dbReference>
<dbReference type="InterPro" id="IPR003171">
    <property type="entry name" value="Mehydrof_redctse-like"/>
</dbReference>
<comment type="cofactor">
    <cofactor evidence="1 7">
        <name>FAD</name>
        <dbReference type="ChEBI" id="CHEBI:57692"/>
    </cofactor>
</comment>
<dbReference type="GO" id="GO:0071949">
    <property type="term" value="F:FAD binding"/>
    <property type="evidence" value="ECO:0007669"/>
    <property type="project" value="TreeGrafter"/>
</dbReference>
<reference evidence="9 10" key="1">
    <citation type="submission" date="2020-08" db="EMBL/GenBank/DDBJ databases">
        <title>Plant Genome Project.</title>
        <authorList>
            <person name="Zhang R.-G."/>
        </authorList>
    </citation>
    <scope>NUCLEOTIDE SEQUENCE [LARGE SCALE GENOMIC DNA]</scope>
    <source>
        <tissue evidence="9">Rhizome</tissue>
    </source>
</reference>
<proteinExistence type="inferred from homology"/>
<dbReference type="GO" id="GO:0005829">
    <property type="term" value="C:cytosol"/>
    <property type="evidence" value="ECO:0007669"/>
    <property type="project" value="TreeGrafter"/>
</dbReference>
<evidence type="ECO:0000313" key="9">
    <source>
        <dbReference type="EMBL" id="KAG6510265.1"/>
    </source>
</evidence>
<evidence type="ECO:0000313" key="10">
    <source>
        <dbReference type="Proteomes" id="UP000734854"/>
    </source>
</evidence>
<organism evidence="9 10">
    <name type="scientific">Zingiber officinale</name>
    <name type="common">Ginger</name>
    <name type="synonym">Amomum zingiber</name>
    <dbReference type="NCBI Taxonomy" id="94328"/>
    <lineage>
        <taxon>Eukaryota</taxon>
        <taxon>Viridiplantae</taxon>
        <taxon>Streptophyta</taxon>
        <taxon>Embryophyta</taxon>
        <taxon>Tracheophyta</taxon>
        <taxon>Spermatophyta</taxon>
        <taxon>Magnoliopsida</taxon>
        <taxon>Liliopsida</taxon>
        <taxon>Zingiberales</taxon>
        <taxon>Zingiberaceae</taxon>
        <taxon>Zingiber</taxon>
    </lineage>
</organism>
<keyword evidence="6 7" id="KW-0560">Oxidoreductase</keyword>
<dbReference type="GO" id="GO:0004489">
    <property type="term" value="F:methylenetetrahydrofolate reductase [NAD(P)H] activity"/>
    <property type="evidence" value="ECO:0007669"/>
    <property type="project" value="InterPro"/>
</dbReference>
<accession>A0A8J5L3F8</accession>
<comment type="similarity">
    <text evidence="3 7">Belongs to the methylenetetrahydrofolate reductase family.</text>
</comment>
<dbReference type="Proteomes" id="UP000734854">
    <property type="component" value="Unassembled WGS sequence"/>
</dbReference>
<evidence type="ECO:0000256" key="1">
    <source>
        <dbReference type="ARBA" id="ARBA00001974"/>
    </source>
</evidence>
<dbReference type="GO" id="GO:0004518">
    <property type="term" value="F:nuclease activity"/>
    <property type="evidence" value="ECO:0007669"/>
    <property type="project" value="InterPro"/>
</dbReference>
<dbReference type="EMBL" id="JACMSC010000008">
    <property type="protein sequence ID" value="KAG6510265.1"/>
    <property type="molecule type" value="Genomic_DNA"/>
</dbReference>
<dbReference type="Pfam" id="PF02219">
    <property type="entry name" value="MTHFR"/>
    <property type="match status" value="1"/>
</dbReference>
<comment type="pathway">
    <text evidence="2 7">One-carbon metabolism; tetrahydrofolate interconversion.</text>
</comment>
<evidence type="ECO:0000256" key="6">
    <source>
        <dbReference type="ARBA" id="ARBA00023002"/>
    </source>
</evidence>
<dbReference type="InterPro" id="IPR006086">
    <property type="entry name" value="XPG-I_dom"/>
</dbReference>
<dbReference type="Pfam" id="PF00867">
    <property type="entry name" value="XPG_I"/>
    <property type="match status" value="1"/>
</dbReference>
<name>A0A8J5L3F8_ZINOF</name>
<dbReference type="GO" id="GO:0009086">
    <property type="term" value="P:methionine biosynthetic process"/>
    <property type="evidence" value="ECO:0007669"/>
    <property type="project" value="TreeGrafter"/>
</dbReference>
<protein>
    <recommendedName>
        <fullName evidence="7">Methylenetetrahydrofolate reductase</fullName>
    </recommendedName>
</protein>
<evidence type="ECO:0000256" key="5">
    <source>
        <dbReference type="ARBA" id="ARBA00022827"/>
    </source>
</evidence>
<keyword evidence="4 7" id="KW-0285">Flavoprotein</keyword>
<sequence length="217" mass="25007">MDPSSKKNYVMKFEVSKVLEELRLTMDQLIDLCILSGCDYCDSIKVLDFEFPIVMINFVGFHISRGEFIRRKNIFVCMETIMHLTCTNMPVEKIDHAMNTIKANGIQNVLALKGDPPHGQDKCSIFELSMEIILVSLLLEAHPDMIQGDEGATLEAYNSDLAYLKRKTLSVVLKLWKSFSHVKILELCEIFILWLQFMQYLHMENINGKHVIYGQIQ</sequence>
<dbReference type="SUPFAM" id="SSF51730">
    <property type="entry name" value="FAD-linked oxidoreductase"/>
    <property type="match status" value="1"/>
</dbReference>
<keyword evidence="5 7" id="KW-0274">FAD</keyword>
<dbReference type="Gene3D" id="3.20.20.220">
    <property type="match status" value="1"/>
</dbReference>
<dbReference type="AlphaFoldDB" id="A0A8J5L3F8"/>
<evidence type="ECO:0000256" key="4">
    <source>
        <dbReference type="ARBA" id="ARBA00022630"/>
    </source>
</evidence>
<evidence type="ECO:0000256" key="3">
    <source>
        <dbReference type="ARBA" id="ARBA00006743"/>
    </source>
</evidence>
<dbReference type="InterPro" id="IPR036279">
    <property type="entry name" value="5-3_exonuclease_C_sf"/>
</dbReference>
<dbReference type="GO" id="GO:0035999">
    <property type="term" value="P:tetrahydrofolate interconversion"/>
    <property type="evidence" value="ECO:0007669"/>
    <property type="project" value="UniProtKB-UniPathway"/>
</dbReference>
<comment type="caution">
    <text evidence="9">The sequence shown here is derived from an EMBL/GenBank/DDBJ whole genome shotgun (WGS) entry which is preliminary data.</text>
</comment>
<dbReference type="PANTHER" id="PTHR45754">
    <property type="entry name" value="METHYLENETETRAHYDROFOLATE REDUCTASE"/>
    <property type="match status" value="1"/>
</dbReference>
<dbReference type="Gene3D" id="1.10.150.20">
    <property type="entry name" value="5' to 3' exonuclease, C-terminal subdomain"/>
    <property type="match status" value="1"/>
</dbReference>
<evidence type="ECO:0000259" key="8">
    <source>
        <dbReference type="Pfam" id="PF00867"/>
    </source>
</evidence>
<evidence type="ECO:0000256" key="7">
    <source>
        <dbReference type="RuleBase" id="RU003862"/>
    </source>
</evidence>
<dbReference type="InterPro" id="IPR029041">
    <property type="entry name" value="FAD-linked_oxidoreductase-like"/>
</dbReference>
<dbReference type="SUPFAM" id="SSF47807">
    <property type="entry name" value="5' to 3' exonuclease, C-terminal subdomain"/>
    <property type="match status" value="1"/>
</dbReference>
<dbReference type="UniPathway" id="UPA00193"/>
<gene>
    <name evidence="9" type="ORF">ZIOFF_028274</name>
</gene>
<feature type="domain" description="XPG-I" evidence="8">
    <location>
        <begin position="6"/>
        <end position="39"/>
    </location>
</feature>